<protein>
    <recommendedName>
        <fullName evidence="5">Lysine-specific metallo-endopeptidase domain-containing protein</fullName>
    </recommendedName>
</protein>
<evidence type="ECO:0000313" key="3">
    <source>
        <dbReference type="EMBL" id="KAE9410330.1"/>
    </source>
</evidence>
<reference evidence="3" key="1">
    <citation type="journal article" date="2019" name="Environ. Microbiol.">
        <title>Fungal ecological strategies reflected in gene transcription - a case study of two litter decomposers.</title>
        <authorList>
            <person name="Barbi F."/>
            <person name="Kohler A."/>
            <person name="Barry K."/>
            <person name="Baskaran P."/>
            <person name="Daum C."/>
            <person name="Fauchery L."/>
            <person name="Ihrmark K."/>
            <person name="Kuo A."/>
            <person name="LaButti K."/>
            <person name="Lipzen A."/>
            <person name="Morin E."/>
            <person name="Grigoriev I.V."/>
            <person name="Henrissat B."/>
            <person name="Lindahl B."/>
            <person name="Martin F."/>
        </authorList>
    </citation>
    <scope>NUCLEOTIDE SEQUENCE</scope>
    <source>
        <strain evidence="3">JB14</strain>
    </source>
</reference>
<evidence type="ECO:0000256" key="2">
    <source>
        <dbReference type="SAM" id="SignalP"/>
    </source>
</evidence>
<gene>
    <name evidence="3" type="ORF">BT96DRAFT_371783</name>
</gene>
<dbReference type="Gene3D" id="3.40.390.10">
    <property type="entry name" value="Collagenase (Catalytic Domain)"/>
    <property type="match status" value="1"/>
</dbReference>
<keyword evidence="1" id="KW-1133">Transmembrane helix</keyword>
<proteinExistence type="predicted"/>
<keyword evidence="1" id="KW-0812">Transmembrane</keyword>
<evidence type="ECO:0008006" key="5">
    <source>
        <dbReference type="Google" id="ProtNLM"/>
    </source>
</evidence>
<dbReference type="EMBL" id="ML769385">
    <property type="protein sequence ID" value="KAE9410330.1"/>
    <property type="molecule type" value="Genomic_DNA"/>
</dbReference>
<feature type="transmembrane region" description="Helical" evidence="1">
    <location>
        <begin position="314"/>
        <end position="334"/>
    </location>
</feature>
<dbReference type="GO" id="GO:0008237">
    <property type="term" value="F:metallopeptidase activity"/>
    <property type="evidence" value="ECO:0007669"/>
    <property type="project" value="InterPro"/>
</dbReference>
<feature type="chain" id="PRO_5025616036" description="Lysine-specific metallo-endopeptidase domain-containing protein" evidence="2">
    <location>
        <begin position="22"/>
        <end position="339"/>
    </location>
</feature>
<keyword evidence="4" id="KW-1185">Reference proteome</keyword>
<name>A0A6A4IK72_9AGAR</name>
<dbReference type="Proteomes" id="UP000799118">
    <property type="component" value="Unassembled WGS sequence"/>
</dbReference>
<accession>A0A6A4IK72</accession>
<evidence type="ECO:0000256" key="1">
    <source>
        <dbReference type="SAM" id="Phobius"/>
    </source>
</evidence>
<evidence type="ECO:0000313" key="4">
    <source>
        <dbReference type="Proteomes" id="UP000799118"/>
    </source>
</evidence>
<sequence length="339" mass="37590">MRLPFPSFVLSLALILLPAWAAPAGASAAAGKDLVAKLVTIDANCQPHRPKLQKSLEDMYTLALKAQEMEEKDVAFTNYFVEGNHVKPFDKTKMFTKDPEHIQDSKMVPKMFESIVTGGGKGTKFHAFCPTVEQEPDCELEEATFAFVDSRLPTAEPKIAFCPSFFENDPETKDDLDSKKFTANLDHWCKQADHVFGDMITAGHTVLHEVTHLAFILRHAVEAAVDGLSKEVAEQMAGTLDIYGSPDEKDGNEATYGWHAASASRALKRRWVAYLAHSKRSIKKRETLKPPPHGSIDDAESYAAAATGQKHCSMTMTILSCTAILTPFFFRILLLETLW</sequence>
<dbReference type="OrthoDB" id="3067665at2759"/>
<feature type="signal peptide" evidence="2">
    <location>
        <begin position="1"/>
        <end position="21"/>
    </location>
</feature>
<keyword evidence="2" id="KW-0732">Signal</keyword>
<dbReference type="AlphaFoldDB" id="A0A6A4IK72"/>
<dbReference type="InterPro" id="IPR024079">
    <property type="entry name" value="MetalloPept_cat_dom_sf"/>
</dbReference>
<organism evidence="3 4">
    <name type="scientific">Gymnopus androsaceus JB14</name>
    <dbReference type="NCBI Taxonomy" id="1447944"/>
    <lineage>
        <taxon>Eukaryota</taxon>
        <taxon>Fungi</taxon>
        <taxon>Dikarya</taxon>
        <taxon>Basidiomycota</taxon>
        <taxon>Agaricomycotina</taxon>
        <taxon>Agaricomycetes</taxon>
        <taxon>Agaricomycetidae</taxon>
        <taxon>Agaricales</taxon>
        <taxon>Marasmiineae</taxon>
        <taxon>Omphalotaceae</taxon>
        <taxon>Gymnopus</taxon>
    </lineage>
</organism>
<keyword evidence="1" id="KW-0472">Membrane</keyword>